<dbReference type="InterPro" id="IPR028978">
    <property type="entry name" value="Chorismate_lyase_/UTRA_dom_sf"/>
</dbReference>
<evidence type="ECO:0000256" key="1">
    <source>
        <dbReference type="ARBA" id="ARBA00023015"/>
    </source>
</evidence>
<dbReference type="RefSeq" id="WP_378287015.1">
    <property type="nucleotide sequence ID" value="NZ_JBHSON010000064.1"/>
</dbReference>
<dbReference type="PROSITE" id="PS50949">
    <property type="entry name" value="HTH_GNTR"/>
    <property type="match status" value="1"/>
</dbReference>
<evidence type="ECO:0000256" key="2">
    <source>
        <dbReference type="ARBA" id="ARBA00023125"/>
    </source>
</evidence>
<proteinExistence type="predicted"/>
<dbReference type="CDD" id="cd07377">
    <property type="entry name" value="WHTH_GntR"/>
    <property type="match status" value="1"/>
</dbReference>
<protein>
    <submittedName>
        <fullName evidence="5">GntR family transcriptional regulator</fullName>
    </submittedName>
</protein>
<evidence type="ECO:0000259" key="4">
    <source>
        <dbReference type="PROSITE" id="PS50949"/>
    </source>
</evidence>
<organism evidence="5 6">
    <name type="scientific">Actinomadura rugatobispora</name>
    <dbReference type="NCBI Taxonomy" id="1994"/>
    <lineage>
        <taxon>Bacteria</taxon>
        <taxon>Bacillati</taxon>
        <taxon>Actinomycetota</taxon>
        <taxon>Actinomycetes</taxon>
        <taxon>Streptosporangiales</taxon>
        <taxon>Thermomonosporaceae</taxon>
        <taxon>Actinomadura</taxon>
    </lineage>
</organism>
<feature type="domain" description="HTH gntR-type" evidence="4">
    <location>
        <begin position="15"/>
        <end position="83"/>
    </location>
</feature>
<dbReference type="PRINTS" id="PR00035">
    <property type="entry name" value="HTHGNTR"/>
</dbReference>
<dbReference type="InterPro" id="IPR000524">
    <property type="entry name" value="Tscrpt_reg_HTH_GntR"/>
</dbReference>
<dbReference type="SUPFAM" id="SSF64288">
    <property type="entry name" value="Chorismate lyase-like"/>
    <property type="match status" value="1"/>
</dbReference>
<dbReference type="Gene3D" id="1.10.10.10">
    <property type="entry name" value="Winged helix-like DNA-binding domain superfamily/Winged helix DNA-binding domain"/>
    <property type="match status" value="1"/>
</dbReference>
<name>A0ABW1A8Z5_9ACTN</name>
<dbReference type="InterPro" id="IPR036390">
    <property type="entry name" value="WH_DNA-bd_sf"/>
</dbReference>
<gene>
    <name evidence="5" type="ORF">ACFPZN_36455</name>
</gene>
<comment type="caution">
    <text evidence="5">The sequence shown here is derived from an EMBL/GenBank/DDBJ whole genome shotgun (WGS) entry which is preliminary data.</text>
</comment>
<accession>A0ABW1A8Z5</accession>
<dbReference type="InterPro" id="IPR050679">
    <property type="entry name" value="Bact_HTH_transcr_reg"/>
</dbReference>
<keyword evidence="1" id="KW-0805">Transcription regulation</keyword>
<dbReference type="Pfam" id="PF07702">
    <property type="entry name" value="UTRA"/>
    <property type="match status" value="1"/>
</dbReference>
<keyword evidence="6" id="KW-1185">Reference proteome</keyword>
<dbReference type="EMBL" id="JBHSON010000064">
    <property type="protein sequence ID" value="MFC5751138.1"/>
    <property type="molecule type" value="Genomic_DNA"/>
</dbReference>
<dbReference type="SUPFAM" id="SSF46785">
    <property type="entry name" value="Winged helix' DNA-binding domain"/>
    <property type="match status" value="1"/>
</dbReference>
<dbReference type="Proteomes" id="UP001596074">
    <property type="component" value="Unassembled WGS sequence"/>
</dbReference>
<dbReference type="Gene3D" id="3.40.1410.10">
    <property type="entry name" value="Chorismate lyase-like"/>
    <property type="match status" value="1"/>
</dbReference>
<dbReference type="SMART" id="SM00345">
    <property type="entry name" value="HTH_GNTR"/>
    <property type="match status" value="1"/>
</dbReference>
<reference evidence="6" key="1">
    <citation type="journal article" date="2019" name="Int. J. Syst. Evol. Microbiol.">
        <title>The Global Catalogue of Microorganisms (GCM) 10K type strain sequencing project: providing services to taxonomists for standard genome sequencing and annotation.</title>
        <authorList>
            <consortium name="The Broad Institute Genomics Platform"/>
            <consortium name="The Broad Institute Genome Sequencing Center for Infectious Disease"/>
            <person name="Wu L."/>
            <person name="Ma J."/>
        </authorList>
    </citation>
    <scope>NUCLEOTIDE SEQUENCE [LARGE SCALE GENOMIC DNA]</scope>
    <source>
        <strain evidence="6">KCTC 42087</strain>
    </source>
</reference>
<dbReference type="PANTHER" id="PTHR44846">
    <property type="entry name" value="MANNOSYL-D-GLYCERATE TRANSPORT/METABOLISM SYSTEM REPRESSOR MNGR-RELATED"/>
    <property type="match status" value="1"/>
</dbReference>
<dbReference type="InterPro" id="IPR011663">
    <property type="entry name" value="UTRA"/>
</dbReference>
<keyword evidence="2" id="KW-0238">DNA-binding</keyword>
<evidence type="ECO:0000313" key="5">
    <source>
        <dbReference type="EMBL" id="MFC5751138.1"/>
    </source>
</evidence>
<evidence type="ECO:0000313" key="6">
    <source>
        <dbReference type="Proteomes" id="UP001596074"/>
    </source>
</evidence>
<dbReference type="InterPro" id="IPR036388">
    <property type="entry name" value="WH-like_DNA-bd_sf"/>
</dbReference>
<dbReference type="SMART" id="SM00866">
    <property type="entry name" value="UTRA"/>
    <property type="match status" value="1"/>
</dbReference>
<dbReference type="Pfam" id="PF00392">
    <property type="entry name" value="GntR"/>
    <property type="match status" value="1"/>
</dbReference>
<evidence type="ECO:0000256" key="3">
    <source>
        <dbReference type="ARBA" id="ARBA00023163"/>
    </source>
</evidence>
<keyword evidence="3" id="KW-0804">Transcription</keyword>
<sequence length="261" mass="28992">MPDLPLERIDPDSDRAAFRQIADHLRTLIQRGTLQPGDRVPSEARLMEHYGVARMTVRQALQVLRSEGLVVAEHGRGVFVRERPRVRRLASDRFARGHRARGKATFIAEVEESGSKPTVDTVEVTEEEADADVAERLGLQAGARVIVRRRRYLIDGRPAETAVSYLPAQIAAGTAIARPDSGPGGIYARLEELGHHLARFTEEVRSRMPLQEEARALRLPAGVPVFHLIRTAYDTTGRPVEVCDTVMSSDAHVLQYELPAQ</sequence>
<dbReference type="PANTHER" id="PTHR44846:SF17">
    <property type="entry name" value="GNTR-FAMILY TRANSCRIPTIONAL REGULATOR"/>
    <property type="match status" value="1"/>
</dbReference>